<proteinExistence type="predicted"/>
<dbReference type="Proteomes" id="UP000320496">
    <property type="component" value="Chromosome"/>
</dbReference>
<dbReference type="SUPFAM" id="SSF52540">
    <property type="entry name" value="P-loop containing nucleoside triphosphate hydrolases"/>
    <property type="match status" value="1"/>
</dbReference>
<dbReference type="PANTHER" id="PTHR32182">
    <property type="entry name" value="DNA REPLICATION AND REPAIR PROTEIN RECF"/>
    <property type="match status" value="1"/>
</dbReference>
<name>A0A517Z0L9_9PLAN</name>
<evidence type="ECO:0000313" key="4">
    <source>
        <dbReference type="Proteomes" id="UP000320496"/>
    </source>
</evidence>
<feature type="domain" description="Protein CR006 P-loop" evidence="2">
    <location>
        <begin position="12"/>
        <end position="722"/>
    </location>
</feature>
<dbReference type="KEGG" id="mri:Mal4_02880"/>
<keyword evidence="4" id="KW-1185">Reference proteome</keyword>
<dbReference type="Gene3D" id="3.40.50.300">
    <property type="entry name" value="P-loop containing nucleotide triphosphate hydrolases"/>
    <property type="match status" value="2"/>
</dbReference>
<accession>A0A517Z0L9</accession>
<dbReference type="InterPro" id="IPR027417">
    <property type="entry name" value="P-loop_NTPase"/>
</dbReference>
<evidence type="ECO:0000259" key="2">
    <source>
        <dbReference type="Pfam" id="PF13166"/>
    </source>
</evidence>
<evidence type="ECO:0000313" key="3">
    <source>
        <dbReference type="EMBL" id="QDU36005.1"/>
    </source>
</evidence>
<keyword evidence="3" id="KW-0067">ATP-binding</keyword>
<sequence length="743" mass="84256">MRVTQITQLKNHGIFQDYTWPSDLPDFKQFNLIYGWNGTGKSTLGKLFRSLEKRENVTRGVVRLRVDNNEIDGGSFAETHVPIRVFNKHFVTENVFTSTNEMTPIYVVGKENIDKQKELDDKRIQLTSLSSDIQSATTAATNAEKVLDTHCKALAKRIKDALGAQGNRYSSYDKRPARKLLERLAAQTATDATAMDAGSTESLLQKVRQPPMPRIDHAVVDLPDIGELQNEVTDLLSRRVVSEVIASLANDAELSHWTSNGLHLHQEKSSKSCLFCGQRLPPERLAQLEAHFSDSLQTLSGEINSCIELLQDTIAECDAYQPPKKAEFYAHMRSNYDTIFEGVTRHLNHTRATLAAIVDVLNAKKSNPFTSPQLPALSAARESPDIDALEKLIDAHNDACEHFDESVQDALQELERRYAVEELEEFKQLRDEAAAAAEERESLKTRYSTITADINALAKDILDHLEPAEHLNDDLRAYLGHDDLQLEVAETGYRITRRDEVATSLSEGERTAIALLYFLRSLTGKDFDKAHGIVVLDDPVSSLDSNALFNAFAFIKQHCKVPGQLFILTHNYGFFREVREWMTNTHSPIKKKSALYMLAARRTSIGRRSEIAKLDDLLRRHNSEYHFLFSQIYRLSQQDVSRGLEYYVSAPTLARRVLETFLSFRVPDQSSLYKKMYALDCEEALRTRIYRFVNAHSHKDAIGDHEDDLTILSETPSVMKDVIRFMTAVDKEHCDRMIRCCNA</sequence>
<keyword evidence="3" id="KW-0547">Nucleotide-binding</keyword>
<dbReference type="InterPro" id="IPR026866">
    <property type="entry name" value="CR006_AAA"/>
</dbReference>
<dbReference type="GO" id="GO:0000731">
    <property type="term" value="P:DNA synthesis involved in DNA repair"/>
    <property type="evidence" value="ECO:0007669"/>
    <property type="project" value="TreeGrafter"/>
</dbReference>
<dbReference type="AlphaFoldDB" id="A0A517Z0L9"/>
<dbReference type="PANTHER" id="PTHR32182:SF0">
    <property type="entry name" value="DNA REPLICATION AND REPAIR PROTEIN RECF"/>
    <property type="match status" value="1"/>
</dbReference>
<dbReference type="EMBL" id="CP036275">
    <property type="protein sequence ID" value="QDU36005.1"/>
    <property type="molecule type" value="Genomic_DNA"/>
</dbReference>
<dbReference type="GO" id="GO:0006302">
    <property type="term" value="P:double-strand break repair"/>
    <property type="evidence" value="ECO:0007669"/>
    <property type="project" value="TreeGrafter"/>
</dbReference>
<dbReference type="OrthoDB" id="9795565at2"/>
<keyword evidence="1" id="KW-0175">Coiled coil</keyword>
<gene>
    <name evidence="3" type="ORF">Mal4_02880</name>
</gene>
<evidence type="ECO:0000256" key="1">
    <source>
        <dbReference type="SAM" id="Coils"/>
    </source>
</evidence>
<organism evidence="3 4">
    <name type="scientific">Maioricimonas rarisocia</name>
    <dbReference type="NCBI Taxonomy" id="2528026"/>
    <lineage>
        <taxon>Bacteria</taxon>
        <taxon>Pseudomonadati</taxon>
        <taxon>Planctomycetota</taxon>
        <taxon>Planctomycetia</taxon>
        <taxon>Planctomycetales</taxon>
        <taxon>Planctomycetaceae</taxon>
        <taxon>Maioricimonas</taxon>
    </lineage>
</organism>
<dbReference type="RefSeq" id="WP_145366714.1">
    <property type="nucleotide sequence ID" value="NZ_CP036275.1"/>
</dbReference>
<protein>
    <submittedName>
        <fullName evidence="3">Putative ABC transporter ATP-binding protein</fullName>
    </submittedName>
</protein>
<dbReference type="Pfam" id="PF13166">
    <property type="entry name" value="AAA_13"/>
    <property type="match status" value="1"/>
</dbReference>
<reference evidence="3 4" key="1">
    <citation type="submission" date="2019-02" db="EMBL/GenBank/DDBJ databases">
        <title>Deep-cultivation of Planctomycetes and their phenomic and genomic characterization uncovers novel biology.</title>
        <authorList>
            <person name="Wiegand S."/>
            <person name="Jogler M."/>
            <person name="Boedeker C."/>
            <person name="Pinto D."/>
            <person name="Vollmers J."/>
            <person name="Rivas-Marin E."/>
            <person name="Kohn T."/>
            <person name="Peeters S.H."/>
            <person name="Heuer A."/>
            <person name="Rast P."/>
            <person name="Oberbeckmann S."/>
            <person name="Bunk B."/>
            <person name="Jeske O."/>
            <person name="Meyerdierks A."/>
            <person name="Storesund J.E."/>
            <person name="Kallscheuer N."/>
            <person name="Luecker S."/>
            <person name="Lage O.M."/>
            <person name="Pohl T."/>
            <person name="Merkel B.J."/>
            <person name="Hornburger P."/>
            <person name="Mueller R.-W."/>
            <person name="Bruemmer F."/>
            <person name="Labrenz M."/>
            <person name="Spormann A.M."/>
            <person name="Op den Camp H."/>
            <person name="Overmann J."/>
            <person name="Amann R."/>
            <person name="Jetten M.S.M."/>
            <person name="Mascher T."/>
            <person name="Medema M.H."/>
            <person name="Devos D.P."/>
            <person name="Kaster A.-K."/>
            <person name="Ovreas L."/>
            <person name="Rohde M."/>
            <person name="Galperin M.Y."/>
            <person name="Jogler C."/>
        </authorList>
    </citation>
    <scope>NUCLEOTIDE SEQUENCE [LARGE SCALE GENOMIC DNA]</scope>
    <source>
        <strain evidence="3 4">Mal4</strain>
    </source>
</reference>
<dbReference type="GO" id="GO:0005524">
    <property type="term" value="F:ATP binding"/>
    <property type="evidence" value="ECO:0007669"/>
    <property type="project" value="UniProtKB-KW"/>
</dbReference>
<feature type="coiled-coil region" evidence="1">
    <location>
        <begin position="404"/>
        <end position="446"/>
    </location>
</feature>